<dbReference type="Proteomes" id="UP000033428">
    <property type="component" value="Unassembled WGS sequence"/>
</dbReference>
<organism evidence="1 2">
    <name type="scientific">Candidatus Omnitrophus magneticus</name>
    <dbReference type="NCBI Taxonomy" id="1609969"/>
    <lineage>
        <taxon>Bacteria</taxon>
        <taxon>Pseudomonadati</taxon>
        <taxon>Candidatus Omnitrophota</taxon>
        <taxon>Candidatus Omnitrophus</taxon>
    </lineage>
</organism>
<dbReference type="EMBL" id="JYNY01000165">
    <property type="protein sequence ID" value="KJJ85390.1"/>
    <property type="molecule type" value="Genomic_DNA"/>
</dbReference>
<evidence type="ECO:0008006" key="3">
    <source>
        <dbReference type="Google" id="ProtNLM"/>
    </source>
</evidence>
<accession>A0A0F0CVD4</accession>
<evidence type="ECO:0000313" key="1">
    <source>
        <dbReference type="EMBL" id="KJJ85390.1"/>
    </source>
</evidence>
<sequence>MLNDFIKHLHGFFLSTNQIQRINKPKSANNKSILRMSILM</sequence>
<dbReference type="AlphaFoldDB" id="A0A0F0CVD4"/>
<name>A0A0F0CVD4_9BACT</name>
<keyword evidence="2" id="KW-1185">Reference proteome</keyword>
<gene>
    <name evidence="1" type="ORF">OMAG_000742</name>
</gene>
<protein>
    <recommendedName>
        <fullName evidence="3">Transposase</fullName>
    </recommendedName>
</protein>
<evidence type="ECO:0000313" key="2">
    <source>
        <dbReference type="Proteomes" id="UP000033428"/>
    </source>
</evidence>
<reference evidence="1 2" key="1">
    <citation type="submission" date="2015-02" db="EMBL/GenBank/DDBJ databases">
        <title>Single-cell genomics of uncultivated deep-branching MTB reveals a conserved set of magnetosome genes.</title>
        <authorList>
            <person name="Kolinko S."/>
            <person name="Richter M."/>
            <person name="Glockner F.O."/>
            <person name="Brachmann A."/>
            <person name="Schuler D."/>
        </authorList>
    </citation>
    <scope>NUCLEOTIDE SEQUENCE [LARGE SCALE GENOMIC DNA]</scope>
    <source>
        <strain evidence="1">SKK-01</strain>
    </source>
</reference>
<comment type="caution">
    <text evidence="1">The sequence shown here is derived from an EMBL/GenBank/DDBJ whole genome shotgun (WGS) entry which is preliminary data.</text>
</comment>
<proteinExistence type="predicted"/>